<dbReference type="SUPFAM" id="SSF53335">
    <property type="entry name" value="S-adenosyl-L-methionine-dependent methyltransferases"/>
    <property type="match status" value="1"/>
</dbReference>
<dbReference type="Gene3D" id="3.40.50.150">
    <property type="entry name" value="Vaccinia Virus protein VP39"/>
    <property type="match status" value="1"/>
</dbReference>
<dbReference type="EMBL" id="BARS01043656">
    <property type="protein sequence ID" value="GAG41197.1"/>
    <property type="molecule type" value="Genomic_DNA"/>
</dbReference>
<keyword evidence="2" id="KW-0489">Methyltransferase</keyword>
<name>X0Y1F6_9ZZZZ</name>
<dbReference type="GO" id="GO:0008170">
    <property type="term" value="F:N-methyltransferase activity"/>
    <property type="evidence" value="ECO:0007669"/>
    <property type="project" value="InterPro"/>
</dbReference>
<comment type="caution">
    <text evidence="5">The sequence shown here is derived from an EMBL/GenBank/DDBJ whole genome shotgun (WGS) entry which is preliminary data.</text>
</comment>
<dbReference type="PROSITE" id="PS00092">
    <property type="entry name" value="N6_MTASE"/>
    <property type="match status" value="1"/>
</dbReference>
<reference evidence="5" key="1">
    <citation type="journal article" date="2014" name="Front. Microbiol.">
        <title>High frequency of phylogenetically diverse reductive dehalogenase-homologous genes in deep subseafloor sedimentary metagenomes.</title>
        <authorList>
            <person name="Kawai M."/>
            <person name="Futagami T."/>
            <person name="Toyoda A."/>
            <person name="Takaki Y."/>
            <person name="Nishi S."/>
            <person name="Hori S."/>
            <person name="Arai W."/>
            <person name="Tsubouchi T."/>
            <person name="Morono Y."/>
            <person name="Uchiyama I."/>
            <person name="Ito T."/>
            <person name="Fujiyama A."/>
            <person name="Inagaki F."/>
            <person name="Takami H."/>
        </authorList>
    </citation>
    <scope>NUCLEOTIDE SEQUENCE</scope>
    <source>
        <strain evidence="5">Expedition CK06-06</strain>
    </source>
</reference>
<keyword evidence="3" id="KW-0808">Transferase</keyword>
<sequence length="226" mass="25853">MAELKTNVLYFGDNLEILRNRDYFPDECIDLVYLDPPFNSKKSYNILFKENGGVESEAQIQAFTDTWHWTQTAQDTYHDIVTNGPLKVGKLIGALHDAIGGNDVMAYLVMMTARLVELHRVLKPTGSLYLHCDPTASHYLKLVLDQIFGSANFRNEIVWCYDTGGRSTKAFPRKHDIILCYGRTEKTAFYYDNVALPRDPSTMHETILVDADGRQYQRNIKAGKEY</sequence>
<feature type="non-terminal residue" evidence="5">
    <location>
        <position position="226"/>
    </location>
</feature>
<dbReference type="InterPro" id="IPR002941">
    <property type="entry name" value="DNA_methylase_N4/N6"/>
</dbReference>
<dbReference type="AlphaFoldDB" id="X0Y1F6"/>
<dbReference type="Pfam" id="PF01555">
    <property type="entry name" value="N6_N4_Mtase"/>
    <property type="match status" value="1"/>
</dbReference>
<dbReference type="InterPro" id="IPR002052">
    <property type="entry name" value="DNA_methylase_N6_adenine_CS"/>
</dbReference>
<feature type="domain" description="DNA methylase N-4/N-6" evidence="4">
    <location>
        <begin position="29"/>
        <end position="203"/>
    </location>
</feature>
<evidence type="ECO:0000256" key="1">
    <source>
        <dbReference type="ARBA" id="ARBA00006594"/>
    </source>
</evidence>
<protein>
    <recommendedName>
        <fullName evidence="4">DNA methylase N-4/N-6 domain-containing protein</fullName>
    </recommendedName>
</protein>
<dbReference type="GO" id="GO:0003677">
    <property type="term" value="F:DNA binding"/>
    <property type="evidence" value="ECO:0007669"/>
    <property type="project" value="InterPro"/>
</dbReference>
<evidence type="ECO:0000256" key="3">
    <source>
        <dbReference type="ARBA" id="ARBA00022679"/>
    </source>
</evidence>
<organism evidence="5">
    <name type="scientific">marine sediment metagenome</name>
    <dbReference type="NCBI Taxonomy" id="412755"/>
    <lineage>
        <taxon>unclassified sequences</taxon>
        <taxon>metagenomes</taxon>
        <taxon>ecological metagenomes</taxon>
    </lineage>
</organism>
<proteinExistence type="inferred from homology"/>
<evidence type="ECO:0000259" key="4">
    <source>
        <dbReference type="Pfam" id="PF01555"/>
    </source>
</evidence>
<comment type="similarity">
    <text evidence="1">Belongs to the N(4)/N(6)-methyltransferase family.</text>
</comment>
<dbReference type="InterPro" id="IPR029063">
    <property type="entry name" value="SAM-dependent_MTases_sf"/>
</dbReference>
<accession>X0Y1F6</accession>
<gene>
    <name evidence="5" type="ORF">S01H1_66056</name>
</gene>
<evidence type="ECO:0000256" key="2">
    <source>
        <dbReference type="ARBA" id="ARBA00022603"/>
    </source>
</evidence>
<evidence type="ECO:0000313" key="5">
    <source>
        <dbReference type="EMBL" id="GAG41197.1"/>
    </source>
</evidence>
<dbReference type="GO" id="GO:0032259">
    <property type="term" value="P:methylation"/>
    <property type="evidence" value="ECO:0007669"/>
    <property type="project" value="UniProtKB-KW"/>
</dbReference>